<comment type="caution">
    <text evidence="1">The sequence shown here is derived from an EMBL/GenBank/DDBJ whole genome shotgun (WGS) entry which is preliminary data.</text>
</comment>
<evidence type="ECO:0000313" key="2">
    <source>
        <dbReference type="Proteomes" id="UP000269945"/>
    </source>
</evidence>
<proteinExistence type="predicted"/>
<gene>
    <name evidence="1" type="ORF">BN2614_LOCUS3</name>
</gene>
<reference evidence="1 2" key="1">
    <citation type="submission" date="2018-10" db="EMBL/GenBank/DDBJ databases">
        <authorList>
            <person name="Ekblom R."/>
            <person name="Jareborg N."/>
        </authorList>
    </citation>
    <scope>NUCLEOTIDE SEQUENCE [LARGE SCALE GENOMIC DNA]</scope>
    <source>
        <tissue evidence="1">Muscle</tissue>
    </source>
</reference>
<organism evidence="1 2">
    <name type="scientific">Gulo gulo</name>
    <name type="common">Wolverine</name>
    <name type="synonym">Gluton</name>
    <dbReference type="NCBI Taxonomy" id="48420"/>
    <lineage>
        <taxon>Eukaryota</taxon>
        <taxon>Metazoa</taxon>
        <taxon>Chordata</taxon>
        <taxon>Craniata</taxon>
        <taxon>Vertebrata</taxon>
        <taxon>Euteleostomi</taxon>
        <taxon>Mammalia</taxon>
        <taxon>Eutheria</taxon>
        <taxon>Laurasiatheria</taxon>
        <taxon>Carnivora</taxon>
        <taxon>Caniformia</taxon>
        <taxon>Musteloidea</taxon>
        <taxon>Mustelidae</taxon>
        <taxon>Guloninae</taxon>
        <taxon>Gulo</taxon>
    </lineage>
</organism>
<accession>A0A9X9LDX8</accession>
<dbReference type="AlphaFoldDB" id="A0A9X9LDX8"/>
<evidence type="ECO:0000313" key="1">
    <source>
        <dbReference type="EMBL" id="VCW63337.1"/>
    </source>
</evidence>
<name>A0A9X9LDX8_GULGU</name>
<dbReference type="Proteomes" id="UP000269945">
    <property type="component" value="Unassembled WGS sequence"/>
</dbReference>
<protein>
    <submittedName>
        <fullName evidence="1">Uncharacterized protein</fullName>
    </submittedName>
</protein>
<dbReference type="EMBL" id="CYRY02001192">
    <property type="protein sequence ID" value="VCW63337.1"/>
    <property type="molecule type" value="Genomic_DNA"/>
</dbReference>
<keyword evidence="2" id="KW-1185">Reference proteome</keyword>
<sequence length="44" mass="4750">MVILCSCSTFSLSKAQAYLKEPFPTSAASYSNFLIVSVSIPPHL</sequence>